<dbReference type="Proteomes" id="UP000736335">
    <property type="component" value="Unassembled WGS sequence"/>
</dbReference>
<sequence>MTGHRFPGDSKADGPRDVDEYIYESDSEENLARAAQELLQLTGGNYRYTRAAVLAYTRPDLNYVSSTTPGSPRSRSLSHVATSFHKARSTSQRPAIRSTPEPSESGPILSHDNQARARFITPPPTPAPSRRPRALKRAVTQESETSGMSDAREPETPGKSVVRTPQTSRAGGTREAKTPRPPRRRVASCEESEDSEYLPVPIIKGLHHRTLLYPLLKAKGLLDYFRMEDGVSKHPRQDILHMLELIASDRSWLCDANYIDASLVDGAKREILRPTTNATSHRWYTVVCQADTTSTVQ</sequence>
<feature type="region of interest" description="Disordered" evidence="1">
    <location>
        <begin position="62"/>
        <end position="192"/>
    </location>
</feature>
<reference evidence="2" key="1">
    <citation type="journal article" date="2020" name="Nat. Commun.">
        <title>Large-scale genome sequencing of mycorrhizal fungi provides insights into the early evolution of symbiotic traits.</title>
        <authorList>
            <person name="Miyauchi S."/>
            <person name="Kiss E."/>
            <person name="Kuo A."/>
            <person name="Drula E."/>
            <person name="Kohler A."/>
            <person name="Sanchez-Garcia M."/>
            <person name="Morin E."/>
            <person name="Andreopoulos B."/>
            <person name="Barry K.W."/>
            <person name="Bonito G."/>
            <person name="Buee M."/>
            <person name="Carver A."/>
            <person name="Chen C."/>
            <person name="Cichocki N."/>
            <person name="Clum A."/>
            <person name="Culley D."/>
            <person name="Crous P.W."/>
            <person name="Fauchery L."/>
            <person name="Girlanda M."/>
            <person name="Hayes R.D."/>
            <person name="Keri Z."/>
            <person name="LaButti K."/>
            <person name="Lipzen A."/>
            <person name="Lombard V."/>
            <person name="Magnuson J."/>
            <person name="Maillard F."/>
            <person name="Murat C."/>
            <person name="Nolan M."/>
            <person name="Ohm R.A."/>
            <person name="Pangilinan J."/>
            <person name="Pereira M.F."/>
            <person name="Perotto S."/>
            <person name="Peter M."/>
            <person name="Pfister S."/>
            <person name="Riley R."/>
            <person name="Sitrit Y."/>
            <person name="Stielow J.B."/>
            <person name="Szollosi G."/>
            <person name="Zifcakova L."/>
            <person name="Stursova M."/>
            <person name="Spatafora J.W."/>
            <person name="Tedersoo L."/>
            <person name="Vaario L.M."/>
            <person name="Yamada A."/>
            <person name="Yan M."/>
            <person name="Wang P."/>
            <person name="Xu J."/>
            <person name="Bruns T."/>
            <person name="Baldrian P."/>
            <person name="Vilgalys R."/>
            <person name="Dunand C."/>
            <person name="Henrissat B."/>
            <person name="Grigoriev I.V."/>
            <person name="Hibbett D."/>
            <person name="Nagy L.G."/>
            <person name="Martin F.M."/>
        </authorList>
    </citation>
    <scope>NUCLEOTIDE SEQUENCE</scope>
    <source>
        <strain evidence="2">UH-Tt-Lm1</strain>
    </source>
</reference>
<dbReference type="EMBL" id="WIUZ02000007">
    <property type="protein sequence ID" value="KAF9785272.1"/>
    <property type="molecule type" value="Genomic_DNA"/>
</dbReference>
<comment type="caution">
    <text evidence="2">The sequence shown here is derived from an EMBL/GenBank/DDBJ whole genome shotgun (WGS) entry which is preliminary data.</text>
</comment>
<evidence type="ECO:0000256" key="1">
    <source>
        <dbReference type="SAM" id="MobiDB-lite"/>
    </source>
</evidence>
<evidence type="ECO:0000313" key="2">
    <source>
        <dbReference type="EMBL" id="KAF9785272.1"/>
    </source>
</evidence>
<evidence type="ECO:0000313" key="3">
    <source>
        <dbReference type="Proteomes" id="UP000736335"/>
    </source>
</evidence>
<accession>A0A9P6HH58</accession>
<keyword evidence="3" id="KW-1185">Reference proteome</keyword>
<organism evidence="2 3">
    <name type="scientific">Thelephora terrestris</name>
    <dbReference type="NCBI Taxonomy" id="56493"/>
    <lineage>
        <taxon>Eukaryota</taxon>
        <taxon>Fungi</taxon>
        <taxon>Dikarya</taxon>
        <taxon>Basidiomycota</taxon>
        <taxon>Agaricomycotina</taxon>
        <taxon>Agaricomycetes</taxon>
        <taxon>Thelephorales</taxon>
        <taxon>Thelephoraceae</taxon>
        <taxon>Thelephora</taxon>
    </lineage>
</organism>
<protein>
    <submittedName>
        <fullName evidence="2">Uncharacterized protein</fullName>
    </submittedName>
</protein>
<feature type="compositionally biased region" description="Low complexity" evidence="1">
    <location>
        <begin position="65"/>
        <end position="78"/>
    </location>
</feature>
<dbReference type="AlphaFoldDB" id="A0A9P6HH58"/>
<name>A0A9P6HH58_9AGAM</name>
<gene>
    <name evidence="2" type="ORF">BJ322DRAFT_1020830</name>
</gene>
<proteinExistence type="predicted"/>
<reference evidence="2" key="2">
    <citation type="submission" date="2020-11" db="EMBL/GenBank/DDBJ databases">
        <authorList>
            <consortium name="DOE Joint Genome Institute"/>
            <person name="Kuo A."/>
            <person name="Miyauchi S."/>
            <person name="Kiss E."/>
            <person name="Drula E."/>
            <person name="Kohler A."/>
            <person name="Sanchez-Garcia M."/>
            <person name="Andreopoulos B."/>
            <person name="Barry K.W."/>
            <person name="Bonito G."/>
            <person name="Buee M."/>
            <person name="Carver A."/>
            <person name="Chen C."/>
            <person name="Cichocki N."/>
            <person name="Clum A."/>
            <person name="Culley D."/>
            <person name="Crous P.W."/>
            <person name="Fauchery L."/>
            <person name="Girlanda M."/>
            <person name="Hayes R."/>
            <person name="Keri Z."/>
            <person name="Labutti K."/>
            <person name="Lipzen A."/>
            <person name="Lombard V."/>
            <person name="Magnuson J."/>
            <person name="Maillard F."/>
            <person name="Morin E."/>
            <person name="Murat C."/>
            <person name="Nolan M."/>
            <person name="Ohm R."/>
            <person name="Pangilinan J."/>
            <person name="Pereira M."/>
            <person name="Perotto S."/>
            <person name="Peter M."/>
            <person name="Riley R."/>
            <person name="Sitrit Y."/>
            <person name="Stielow B."/>
            <person name="Szollosi G."/>
            <person name="Zifcakova L."/>
            <person name="Stursova M."/>
            <person name="Spatafora J.W."/>
            <person name="Tedersoo L."/>
            <person name="Vaario L.-M."/>
            <person name="Yamada A."/>
            <person name="Yan M."/>
            <person name="Wang P."/>
            <person name="Xu J."/>
            <person name="Bruns T."/>
            <person name="Baldrian P."/>
            <person name="Vilgalys R."/>
            <person name="Henrissat B."/>
            <person name="Grigoriev I.V."/>
            <person name="Hibbett D."/>
            <person name="Nagy L.G."/>
            <person name="Martin F.M."/>
        </authorList>
    </citation>
    <scope>NUCLEOTIDE SEQUENCE</scope>
    <source>
        <strain evidence="2">UH-Tt-Lm1</strain>
    </source>
</reference>